<name>A0A0A1IVA9_9CAUD</name>
<sequence length="161" mass="18760">MDKENGGPLRDYSRIEARANELIKRANRLRADKERRGNKKGRQLENQLMPLFSFIAFERDDPWPLEMDNIFHGVANLDWYRSSAGGKEGVSGTTGNYRQVPLSKSSLRKIFTFLPLISTEEVRKLLLIDDRQASRYMKAALLAYPKLCEFKENFYEFHPDQ</sequence>
<evidence type="ECO:0000313" key="2">
    <source>
        <dbReference type="Proteomes" id="UP000030230"/>
    </source>
</evidence>
<proteinExistence type="predicted"/>
<keyword evidence="2" id="KW-1185">Reference proteome</keyword>
<reference evidence="2" key="1">
    <citation type="journal article" date="2015" name="PLoS ONE">
        <title>Investigation of a Large Collection of Pseudomonas aeruginosa Bacteriophages Collected from a Single Environmental Source in Abidjan, Cote d'Ivoire.</title>
        <authorList>
            <person name="Essoh C."/>
            <person name="Latino L."/>
            <person name="Midoux C."/>
            <person name="Blouin Y."/>
            <person name="Loukou G."/>
            <person name="Nguetta S.P."/>
            <person name="Lathro S."/>
            <person name="Cablanmian A."/>
            <person name="Kouassi A.K."/>
            <person name="Vergnaud G."/>
            <person name="Pourcel C."/>
        </authorList>
    </citation>
    <scope>NUCLEOTIDE SEQUENCE [LARGE SCALE GENOMIC DNA]</scope>
</reference>
<accession>A0A0A1IVA9</accession>
<evidence type="ECO:0000313" key="1">
    <source>
        <dbReference type="EMBL" id="CEF89145.1"/>
    </source>
</evidence>
<organism evidence="1 2">
    <name type="scientific">Pseudomonas phage vB_PaeM_PAO1_Ab03</name>
    <dbReference type="NCBI Taxonomy" id="1548901"/>
    <lineage>
        <taxon>Viruses</taxon>
        <taxon>Duplodnaviria</taxon>
        <taxon>Heunggongvirae</taxon>
        <taxon>Uroviricota</taxon>
        <taxon>Caudoviricetes</taxon>
        <taxon>Vandenendeviridae</taxon>
        <taxon>Nankokuvirus</taxon>
        <taxon>Nankokuvirus Ab03</taxon>
    </lineage>
</organism>
<dbReference type="OrthoDB" id="10710at10239"/>
<dbReference type="Proteomes" id="UP000030230">
    <property type="component" value="Segment"/>
</dbReference>
<protein>
    <submittedName>
        <fullName evidence="1">Uncharacterized protein</fullName>
    </submittedName>
</protein>
<dbReference type="KEGG" id="vg:23679351"/>
<dbReference type="EMBL" id="LN610573">
    <property type="protein sequence ID" value="CEF89145.1"/>
    <property type="molecule type" value="Genomic_DNA"/>
</dbReference>
<dbReference type="RefSeq" id="YP_009124436.1">
    <property type="nucleotide sequence ID" value="NC_026587.1"/>
</dbReference>
<dbReference type="GeneID" id="23679351"/>
<gene>
    <name evidence="1" type="primary">ORF40</name>
</gene>